<evidence type="ECO:0000256" key="2">
    <source>
        <dbReference type="SAM" id="SignalP"/>
    </source>
</evidence>
<dbReference type="PANTHER" id="PTHR42852:SF13">
    <property type="entry name" value="PROTEIN DIPZ"/>
    <property type="match status" value="1"/>
</dbReference>
<dbReference type="Pfam" id="PF00578">
    <property type="entry name" value="AhpC-TSA"/>
    <property type="match status" value="1"/>
</dbReference>
<feature type="signal peptide" evidence="2">
    <location>
        <begin position="1"/>
        <end position="19"/>
    </location>
</feature>
<dbReference type="Proteomes" id="UP001319080">
    <property type="component" value="Unassembled WGS sequence"/>
</dbReference>
<dbReference type="InterPro" id="IPR000866">
    <property type="entry name" value="AhpC/TSA"/>
</dbReference>
<dbReference type="AlphaFoldDB" id="A0AAP2DV54"/>
<dbReference type="PROSITE" id="PS51352">
    <property type="entry name" value="THIOREDOXIN_2"/>
    <property type="match status" value="1"/>
</dbReference>
<evidence type="ECO:0000313" key="5">
    <source>
        <dbReference type="Proteomes" id="UP001319080"/>
    </source>
</evidence>
<evidence type="ECO:0000313" key="4">
    <source>
        <dbReference type="EMBL" id="MBT1706959.1"/>
    </source>
</evidence>
<feature type="domain" description="Thioredoxin" evidence="3">
    <location>
        <begin position="6"/>
        <end position="156"/>
    </location>
</feature>
<dbReference type="Gene3D" id="3.40.30.10">
    <property type="entry name" value="Glutaredoxin"/>
    <property type="match status" value="1"/>
</dbReference>
<dbReference type="InterPro" id="IPR013766">
    <property type="entry name" value="Thioredoxin_domain"/>
</dbReference>
<dbReference type="GO" id="GO:0016209">
    <property type="term" value="F:antioxidant activity"/>
    <property type="evidence" value="ECO:0007669"/>
    <property type="project" value="InterPro"/>
</dbReference>
<dbReference type="PROSITE" id="PS00194">
    <property type="entry name" value="THIOREDOXIN_1"/>
    <property type="match status" value="1"/>
</dbReference>
<dbReference type="CDD" id="cd02966">
    <property type="entry name" value="TlpA_like_family"/>
    <property type="match status" value="1"/>
</dbReference>
<comment type="caution">
    <text evidence="4">The sequence shown here is derived from an EMBL/GenBank/DDBJ whole genome shotgun (WGS) entry which is preliminary data.</text>
</comment>
<reference evidence="4 5" key="1">
    <citation type="submission" date="2021-05" db="EMBL/GenBank/DDBJ databases">
        <title>A Polyphasic approach of four new species of the genus Ohtaekwangia: Ohtaekwangia histidinii sp. nov., Ohtaekwangia cretensis sp. nov., Ohtaekwangia indiensis sp. nov., Ohtaekwangia reichenbachii sp. nov. from diverse environment.</title>
        <authorList>
            <person name="Octaviana S."/>
        </authorList>
    </citation>
    <scope>NUCLEOTIDE SEQUENCE [LARGE SCALE GENOMIC DNA]</scope>
    <source>
        <strain evidence="4 5">PWU5</strain>
    </source>
</reference>
<keyword evidence="2" id="KW-0732">Signal</keyword>
<dbReference type="InterPro" id="IPR017937">
    <property type="entry name" value="Thioredoxin_CS"/>
</dbReference>
<dbReference type="PANTHER" id="PTHR42852">
    <property type="entry name" value="THIOL:DISULFIDE INTERCHANGE PROTEIN DSBE"/>
    <property type="match status" value="1"/>
</dbReference>
<keyword evidence="1" id="KW-0676">Redox-active center</keyword>
<sequence length="156" mass="17608">MKKIVAFLLLSASYCSVQAQTATVVKFDRIEKIIKTQTDEVQVINFWATWCAPCVKELPLFEKLGAETPGVKVTLVNLDFADKIEKVNAFMNRKSIKSETVLLDEIDYNTWIDKVDASWQGAIPATLIVNTRTGRRKFVERELADGELQQLIASVQ</sequence>
<evidence type="ECO:0000256" key="1">
    <source>
        <dbReference type="ARBA" id="ARBA00023284"/>
    </source>
</evidence>
<name>A0AAP2DV54_9BACT</name>
<gene>
    <name evidence="4" type="ORF">KK062_01930</name>
</gene>
<dbReference type="InterPro" id="IPR036249">
    <property type="entry name" value="Thioredoxin-like_sf"/>
</dbReference>
<dbReference type="SUPFAM" id="SSF52833">
    <property type="entry name" value="Thioredoxin-like"/>
    <property type="match status" value="1"/>
</dbReference>
<dbReference type="InterPro" id="IPR050553">
    <property type="entry name" value="Thioredoxin_ResA/DsbE_sf"/>
</dbReference>
<accession>A0AAP2DV54</accession>
<dbReference type="GO" id="GO:0016491">
    <property type="term" value="F:oxidoreductase activity"/>
    <property type="evidence" value="ECO:0007669"/>
    <property type="project" value="InterPro"/>
</dbReference>
<proteinExistence type="predicted"/>
<dbReference type="EMBL" id="JAHESE010000001">
    <property type="protein sequence ID" value="MBT1706959.1"/>
    <property type="molecule type" value="Genomic_DNA"/>
</dbReference>
<dbReference type="RefSeq" id="WP_254082540.1">
    <property type="nucleotide sequence ID" value="NZ_JAHESE010000001.1"/>
</dbReference>
<feature type="chain" id="PRO_5042881935" evidence="2">
    <location>
        <begin position="20"/>
        <end position="156"/>
    </location>
</feature>
<keyword evidence="5" id="KW-1185">Reference proteome</keyword>
<evidence type="ECO:0000259" key="3">
    <source>
        <dbReference type="PROSITE" id="PS51352"/>
    </source>
</evidence>
<organism evidence="4 5">
    <name type="scientific">Dawidia cretensis</name>
    <dbReference type="NCBI Taxonomy" id="2782350"/>
    <lineage>
        <taxon>Bacteria</taxon>
        <taxon>Pseudomonadati</taxon>
        <taxon>Bacteroidota</taxon>
        <taxon>Cytophagia</taxon>
        <taxon>Cytophagales</taxon>
        <taxon>Chryseotaleaceae</taxon>
        <taxon>Dawidia</taxon>
    </lineage>
</organism>
<protein>
    <submittedName>
        <fullName evidence="4">TlpA family protein disulfide reductase</fullName>
    </submittedName>
</protein>